<reference evidence="1" key="1">
    <citation type="submission" date="2020-09" db="EMBL/GenBank/DDBJ databases">
        <title>Iningainema tapete sp. nov. (Scytonemataceae, Cyanobacteria) from greenhouses in central Florida (USA) produces two types of nodularin with biosynthetic potential for microcystin-LR and anabaenopeptins.</title>
        <authorList>
            <person name="Berthold D.E."/>
            <person name="Lefler F.W."/>
            <person name="Huang I.-S."/>
            <person name="Abdulla H."/>
            <person name="Zimba P.V."/>
            <person name="Laughinghouse H.D. IV."/>
        </authorList>
    </citation>
    <scope>NUCLEOTIDE SEQUENCE</scope>
    <source>
        <strain evidence="1">BLCCT55</strain>
    </source>
</reference>
<evidence type="ECO:0000313" key="2">
    <source>
        <dbReference type="Proteomes" id="UP000629098"/>
    </source>
</evidence>
<protein>
    <submittedName>
        <fullName evidence="1">Uncharacterized protein</fullName>
    </submittedName>
</protein>
<organism evidence="1 2">
    <name type="scientific">Iningainema tapete BLCC-T55</name>
    <dbReference type="NCBI Taxonomy" id="2748662"/>
    <lineage>
        <taxon>Bacteria</taxon>
        <taxon>Bacillati</taxon>
        <taxon>Cyanobacteriota</taxon>
        <taxon>Cyanophyceae</taxon>
        <taxon>Nostocales</taxon>
        <taxon>Scytonemataceae</taxon>
        <taxon>Iningainema tapete</taxon>
    </lineage>
</organism>
<dbReference type="EMBL" id="JACXAE010000091">
    <property type="protein sequence ID" value="MBD2776248.1"/>
    <property type="molecule type" value="Genomic_DNA"/>
</dbReference>
<proteinExistence type="predicted"/>
<dbReference type="Proteomes" id="UP000629098">
    <property type="component" value="Unassembled WGS sequence"/>
</dbReference>
<evidence type="ECO:0000313" key="1">
    <source>
        <dbReference type="EMBL" id="MBD2776248.1"/>
    </source>
</evidence>
<accession>A0A8J6XZP5</accession>
<comment type="caution">
    <text evidence="1">The sequence shown here is derived from an EMBL/GenBank/DDBJ whole genome shotgun (WGS) entry which is preliminary data.</text>
</comment>
<keyword evidence="2" id="KW-1185">Reference proteome</keyword>
<gene>
    <name evidence="1" type="ORF">ICL16_30365</name>
</gene>
<dbReference type="AlphaFoldDB" id="A0A8J6XZP5"/>
<name>A0A8J6XZP5_9CYAN</name>
<sequence length="78" mass="9325">MKILNTLLPTLKNVWQHVLTWMYSSSELQVWQESDCYGCTYCWHAYDPMTGRSACFGSEEEIRIWIEQSYYCNTSRKL</sequence>
<dbReference type="RefSeq" id="WP_190835322.1">
    <property type="nucleotide sequence ID" value="NZ_CAWPPI010000091.1"/>
</dbReference>